<sequence length="439" mass="45314">MSQQGAEDWWQKLYGDPEAGPGPDPGDTLEQRFRSASVLVGDDGPAPPGDGQAPPLLPGPRASDAAPAGPAAPPSGPPATPVAPAAPPRTPAGPPVAPEPPPGPAGPLRLDKTAAPLPPPRHDPRVTGATAYAEGDVAVPPAPPEARAEPRPEPVPEPAGRPAVSHLGDRAPTYAAEPGALPAADPAALDLLTPDTVLEGARYGTYTLRAASLRGDSARYRGDARRDFLLTARFGSGDDALVLVVLAGGDRAAPGAREAAAELGHSVAAAVGRSRERLAEDIRAGRREALLSGLQRLTDRGYGRLRARAAELGLDEESYTAGLRGLLLPLDPQCPHRVCFGAGAGGVFRLRGGRWRDLEEDAPAGAFRFRASAARPGDTLLLCSGGLADPMREEGLLPAELAARWSQGEPPGLAAFLADTQLRLKGYADDRTAAAVWEA</sequence>
<evidence type="ECO:0000313" key="3">
    <source>
        <dbReference type="EMBL" id="GAA0312903.1"/>
    </source>
</evidence>
<dbReference type="InterPro" id="IPR001932">
    <property type="entry name" value="PPM-type_phosphatase-like_dom"/>
</dbReference>
<name>A0ABN0VND3_9ACTN</name>
<proteinExistence type="predicted"/>
<feature type="compositionally biased region" description="Pro residues" evidence="1">
    <location>
        <begin position="70"/>
        <end position="105"/>
    </location>
</feature>
<gene>
    <name evidence="3" type="ORF">GCM10010302_59780</name>
</gene>
<accession>A0ABN0VND3</accession>
<evidence type="ECO:0000256" key="1">
    <source>
        <dbReference type="SAM" id="MobiDB-lite"/>
    </source>
</evidence>
<feature type="domain" description="PPM-type phosphatase" evidence="2">
    <location>
        <begin position="214"/>
        <end position="418"/>
    </location>
</feature>
<evidence type="ECO:0000259" key="2">
    <source>
        <dbReference type="Pfam" id="PF13672"/>
    </source>
</evidence>
<feature type="compositionally biased region" description="Low complexity" evidence="1">
    <location>
        <begin position="41"/>
        <end position="69"/>
    </location>
</feature>
<dbReference type="EMBL" id="BAAABV010000024">
    <property type="protein sequence ID" value="GAA0312903.1"/>
    <property type="molecule type" value="Genomic_DNA"/>
</dbReference>
<protein>
    <recommendedName>
        <fullName evidence="2">PPM-type phosphatase domain-containing protein</fullName>
    </recommendedName>
</protein>
<organism evidence="3 4">
    <name type="scientific">Streptomyces polychromogenes</name>
    <dbReference type="NCBI Taxonomy" id="67342"/>
    <lineage>
        <taxon>Bacteria</taxon>
        <taxon>Bacillati</taxon>
        <taxon>Actinomycetota</taxon>
        <taxon>Actinomycetes</taxon>
        <taxon>Kitasatosporales</taxon>
        <taxon>Streptomycetaceae</taxon>
        <taxon>Streptomyces</taxon>
    </lineage>
</organism>
<dbReference type="Pfam" id="PF13672">
    <property type="entry name" value="PP2C_2"/>
    <property type="match status" value="1"/>
</dbReference>
<feature type="region of interest" description="Disordered" evidence="1">
    <location>
        <begin position="1"/>
        <end position="179"/>
    </location>
</feature>
<dbReference type="RefSeq" id="WP_344166274.1">
    <property type="nucleotide sequence ID" value="NZ_BAAABV010000024.1"/>
</dbReference>
<dbReference type="Proteomes" id="UP001501867">
    <property type="component" value="Unassembled WGS sequence"/>
</dbReference>
<keyword evidence="4" id="KW-1185">Reference proteome</keyword>
<reference evidence="3 4" key="1">
    <citation type="journal article" date="2019" name="Int. J. Syst. Evol. Microbiol.">
        <title>The Global Catalogue of Microorganisms (GCM) 10K type strain sequencing project: providing services to taxonomists for standard genome sequencing and annotation.</title>
        <authorList>
            <consortium name="The Broad Institute Genomics Platform"/>
            <consortium name="The Broad Institute Genome Sequencing Center for Infectious Disease"/>
            <person name="Wu L."/>
            <person name="Ma J."/>
        </authorList>
    </citation>
    <scope>NUCLEOTIDE SEQUENCE [LARGE SCALE GENOMIC DNA]</scope>
    <source>
        <strain evidence="3 4">JCM 4505</strain>
    </source>
</reference>
<comment type="caution">
    <text evidence="3">The sequence shown here is derived from an EMBL/GenBank/DDBJ whole genome shotgun (WGS) entry which is preliminary data.</text>
</comment>
<evidence type="ECO:0000313" key="4">
    <source>
        <dbReference type="Proteomes" id="UP001501867"/>
    </source>
</evidence>